<dbReference type="SUPFAM" id="SSF51430">
    <property type="entry name" value="NAD(P)-linked oxidoreductase"/>
    <property type="match status" value="1"/>
</dbReference>
<dbReference type="Gene3D" id="3.20.20.100">
    <property type="entry name" value="NADP-dependent oxidoreductase domain"/>
    <property type="match status" value="1"/>
</dbReference>
<dbReference type="Pfam" id="PF00248">
    <property type="entry name" value="Aldo_ket_red"/>
    <property type="match status" value="1"/>
</dbReference>
<evidence type="ECO:0000256" key="1">
    <source>
        <dbReference type="ARBA" id="ARBA00023002"/>
    </source>
</evidence>
<dbReference type="CDD" id="cd19086">
    <property type="entry name" value="AKR_AKR11C1"/>
    <property type="match status" value="1"/>
</dbReference>
<sequence length="327" mass="34996">MTFRQLGRSGIQVSAIGFGAWAIGGPFTSGGKPAGWGEVDDDESVAAIHRALDLGITFFDTADVYGTGHSERVLRRALAGRRDDVVIATKFGNVFDAETRTVTGRDISPAHIRRACRASLDRLGTDRIDLYQLHVGDAPLDRVDDLIATLEELVDGGLIRAYGWSTDDPERAAAFAKGPHCAAVQHELSVLRDAPAMLAVCDTHDLASVNRGPLAMGLLSGKYGPQSRLPGDDVRGDSPAWMTLFRDGRPAPEFLAMMEAIRDILTSSGRTLAQGALGWLLARSDRTLPIPGIRTAAQAEENAGALRHGPLSAADLARIDDLLQRPS</sequence>
<gene>
    <name evidence="3" type="ORF">BKM31_56130</name>
</gene>
<keyword evidence="1" id="KW-0560">Oxidoreductase</keyword>
<name>A0A1V0AH67_9ACTN</name>
<dbReference type="OrthoDB" id="9768793at2"/>
<dbReference type="STRING" id="1909395.BKM31_56130"/>
<dbReference type="PANTHER" id="PTHR43364">
    <property type="entry name" value="NADH-SPECIFIC METHYLGLYOXAL REDUCTASE-RELATED"/>
    <property type="match status" value="1"/>
</dbReference>
<reference evidence="4" key="1">
    <citation type="journal article" date="2017" name="Med. Chem. Commun.">
        <title>Nonomuraea sp. ATCC 55076 harbours the largest actinomycete chromosome to date and the kistamicin biosynthetic gene cluster.</title>
        <authorList>
            <person name="Nazari B."/>
            <person name="Forneris C.C."/>
            <person name="Gibson M.I."/>
            <person name="Moon K."/>
            <person name="Schramma K.R."/>
            <person name="Seyedsayamdost M.R."/>
        </authorList>
    </citation>
    <scope>NUCLEOTIDE SEQUENCE [LARGE SCALE GENOMIC DNA]</scope>
    <source>
        <strain evidence="4">ATCC 55076</strain>
    </source>
</reference>
<accession>A0A1V0AH67</accession>
<dbReference type="GO" id="GO:0016491">
    <property type="term" value="F:oxidoreductase activity"/>
    <property type="evidence" value="ECO:0007669"/>
    <property type="project" value="UniProtKB-KW"/>
</dbReference>
<evidence type="ECO:0000313" key="4">
    <source>
        <dbReference type="Proteomes" id="UP000190797"/>
    </source>
</evidence>
<dbReference type="EMBL" id="CP017717">
    <property type="protein sequence ID" value="AQZ69571.1"/>
    <property type="molecule type" value="Genomic_DNA"/>
</dbReference>
<dbReference type="InterPro" id="IPR050523">
    <property type="entry name" value="AKR_Detox_Biosynth"/>
</dbReference>
<dbReference type="GO" id="GO:0005829">
    <property type="term" value="C:cytosol"/>
    <property type="evidence" value="ECO:0007669"/>
    <property type="project" value="TreeGrafter"/>
</dbReference>
<dbReference type="KEGG" id="noa:BKM31_56130"/>
<protein>
    <submittedName>
        <fullName evidence="3">Aldo/keto reductase</fullName>
    </submittedName>
</protein>
<feature type="domain" description="NADP-dependent oxidoreductase" evidence="2">
    <location>
        <begin position="16"/>
        <end position="323"/>
    </location>
</feature>
<evidence type="ECO:0000313" key="3">
    <source>
        <dbReference type="EMBL" id="AQZ69571.1"/>
    </source>
</evidence>
<dbReference type="InterPro" id="IPR023210">
    <property type="entry name" value="NADP_OxRdtase_dom"/>
</dbReference>
<dbReference type="PANTHER" id="PTHR43364:SF4">
    <property type="entry name" value="NAD(P)-LINKED OXIDOREDUCTASE SUPERFAMILY PROTEIN"/>
    <property type="match status" value="1"/>
</dbReference>
<dbReference type="Proteomes" id="UP000190797">
    <property type="component" value="Chromosome"/>
</dbReference>
<keyword evidence="4" id="KW-1185">Reference proteome</keyword>
<proteinExistence type="predicted"/>
<organism evidence="3 4">
    <name type="scientific">[Actinomadura] parvosata subsp. kistnae</name>
    <dbReference type="NCBI Taxonomy" id="1909395"/>
    <lineage>
        <taxon>Bacteria</taxon>
        <taxon>Bacillati</taxon>
        <taxon>Actinomycetota</taxon>
        <taxon>Actinomycetes</taxon>
        <taxon>Streptosporangiales</taxon>
        <taxon>Streptosporangiaceae</taxon>
        <taxon>Nonomuraea</taxon>
    </lineage>
</organism>
<dbReference type="RefSeq" id="WP_155129322.1">
    <property type="nucleotide sequence ID" value="NZ_CP017717.1"/>
</dbReference>
<dbReference type="InterPro" id="IPR036812">
    <property type="entry name" value="NAD(P)_OxRdtase_dom_sf"/>
</dbReference>
<evidence type="ECO:0000259" key="2">
    <source>
        <dbReference type="Pfam" id="PF00248"/>
    </source>
</evidence>
<dbReference type="AlphaFoldDB" id="A0A1V0AH67"/>